<keyword evidence="2 6" id="KW-0812">Transmembrane</keyword>
<dbReference type="eggNOG" id="COG2314">
    <property type="taxonomic scope" value="Bacteria"/>
</dbReference>
<evidence type="ECO:0000313" key="8">
    <source>
        <dbReference type="EMBL" id="EKU94725.1"/>
    </source>
</evidence>
<dbReference type="PATRIC" id="fig|883066.3.peg.1734"/>
<reference evidence="8 9" key="1">
    <citation type="submission" date="2012-09" db="EMBL/GenBank/DDBJ databases">
        <title>The Genome Sequence of Actinobaculum massiliae ACS-171-V-COL2.</title>
        <authorList>
            <consortium name="The Broad Institute Genome Sequencing Platform"/>
            <person name="Earl A."/>
            <person name="Ward D."/>
            <person name="Feldgarden M."/>
            <person name="Gevers D."/>
            <person name="Saerens B."/>
            <person name="Vaneechoutte M."/>
            <person name="Walker B."/>
            <person name="Young S.K."/>
            <person name="Zeng Q."/>
            <person name="Gargeya S."/>
            <person name="Fitzgerald M."/>
            <person name="Haas B."/>
            <person name="Abouelleil A."/>
            <person name="Alvarado L."/>
            <person name="Arachchi H.M."/>
            <person name="Berlin A."/>
            <person name="Chapman S.B."/>
            <person name="Goldberg J."/>
            <person name="Griggs A."/>
            <person name="Gujja S."/>
            <person name="Hansen M."/>
            <person name="Howarth C."/>
            <person name="Imamovic A."/>
            <person name="Larimer J."/>
            <person name="McCowen C."/>
            <person name="Montmayeur A."/>
            <person name="Murphy C."/>
            <person name="Neiman D."/>
            <person name="Pearson M."/>
            <person name="Priest M."/>
            <person name="Roberts A."/>
            <person name="Saif S."/>
            <person name="Shea T."/>
            <person name="Sisk P."/>
            <person name="Sykes S."/>
            <person name="Wortman J."/>
            <person name="Nusbaum C."/>
            <person name="Birren B."/>
        </authorList>
    </citation>
    <scope>NUCLEOTIDE SEQUENCE [LARGE SCALE GENOMIC DNA]</scope>
    <source>
        <strain evidence="9">ACS-171-V-Col2</strain>
    </source>
</reference>
<keyword evidence="3 6" id="KW-1133">Transmembrane helix</keyword>
<evidence type="ECO:0000256" key="3">
    <source>
        <dbReference type="ARBA" id="ARBA00022989"/>
    </source>
</evidence>
<accession>K9EZQ4</accession>
<sequence length="184" mass="20211">MASSGNAWGEETNLAWRKSSAWGPFDVPPSHSAFEQRSAEEEEPAAPREDPAFEVRPETAYYYPGYSQNRRENFYPYRFGSAERRAYAEPSDAYDEPSATYAEPGAGPDPTQPKSRSVAGTLAVVLGAFGAHRFYLGYTNQGLIMLLVSMFAFPLGLIWGLIEAVGIFNRTGITEDANGIPLVD</sequence>
<feature type="compositionally biased region" description="Basic and acidic residues" evidence="5">
    <location>
        <begin position="45"/>
        <end position="56"/>
    </location>
</feature>
<dbReference type="InterPro" id="IPR007829">
    <property type="entry name" value="TM2"/>
</dbReference>
<proteinExistence type="predicted"/>
<comment type="subcellular location">
    <subcellularLocation>
        <location evidence="1">Membrane</location>
        <topology evidence="1">Multi-pass membrane protein</topology>
    </subcellularLocation>
</comment>
<evidence type="ECO:0000256" key="5">
    <source>
        <dbReference type="SAM" id="MobiDB-lite"/>
    </source>
</evidence>
<dbReference type="EMBL" id="AGWL01000008">
    <property type="protein sequence ID" value="EKU94725.1"/>
    <property type="molecule type" value="Genomic_DNA"/>
</dbReference>
<keyword evidence="4 6" id="KW-0472">Membrane</keyword>
<feature type="region of interest" description="Disordered" evidence="5">
    <location>
        <begin position="88"/>
        <end position="115"/>
    </location>
</feature>
<evidence type="ECO:0000256" key="4">
    <source>
        <dbReference type="ARBA" id="ARBA00023136"/>
    </source>
</evidence>
<dbReference type="Proteomes" id="UP000009888">
    <property type="component" value="Unassembled WGS sequence"/>
</dbReference>
<evidence type="ECO:0000259" key="7">
    <source>
        <dbReference type="Pfam" id="PF05154"/>
    </source>
</evidence>
<comment type="caution">
    <text evidence="8">The sequence shown here is derived from an EMBL/GenBank/DDBJ whole genome shotgun (WGS) entry which is preliminary data.</text>
</comment>
<feature type="transmembrane region" description="Helical" evidence="6">
    <location>
        <begin position="118"/>
        <end position="136"/>
    </location>
</feature>
<organism evidence="8 9">
    <name type="scientific">Actinobaculum massiliense ACS-171-V-Col2</name>
    <dbReference type="NCBI Taxonomy" id="883066"/>
    <lineage>
        <taxon>Bacteria</taxon>
        <taxon>Bacillati</taxon>
        <taxon>Actinomycetota</taxon>
        <taxon>Actinomycetes</taxon>
        <taxon>Actinomycetales</taxon>
        <taxon>Actinomycetaceae</taxon>
        <taxon>Actinobaculum</taxon>
    </lineage>
</organism>
<evidence type="ECO:0000256" key="1">
    <source>
        <dbReference type="ARBA" id="ARBA00004141"/>
    </source>
</evidence>
<feature type="domain" description="TM2" evidence="7">
    <location>
        <begin position="113"/>
        <end position="164"/>
    </location>
</feature>
<dbReference type="RefSeq" id="WP_007001877.1">
    <property type="nucleotide sequence ID" value="NZ_JH992956.1"/>
</dbReference>
<evidence type="ECO:0000256" key="6">
    <source>
        <dbReference type="SAM" id="Phobius"/>
    </source>
</evidence>
<keyword evidence="9" id="KW-1185">Reference proteome</keyword>
<dbReference type="Pfam" id="PF05154">
    <property type="entry name" value="TM2"/>
    <property type="match status" value="1"/>
</dbReference>
<feature type="transmembrane region" description="Helical" evidence="6">
    <location>
        <begin position="142"/>
        <end position="162"/>
    </location>
</feature>
<evidence type="ECO:0000256" key="2">
    <source>
        <dbReference type="ARBA" id="ARBA00022692"/>
    </source>
</evidence>
<dbReference type="GO" id="GO:0016020">
    <property type="term" value="C:membrane"/>
    <property type="evidence" value="ECO:0007669"/>
    <property type="project" value="UniProtKB-SubCell"/>
</dbReference>
<protein>
    <recommendedName>
        <fullName evidence="7">TM2 domain-containing protein</fullName>
    </recommendedName>
</protein>
<dbReference type="AlphaFoldDB" id="K9EZQ4"/>
<feature type="region of interest" description="Disordered" evidence="5">
    <location>
        <begin position="27"/>
        <end position="56"/>
    </location>
</feature>
<name>K9EZQ4_9ACTO</name>
<gene>
    <name evidence="8" type="ORF">HMPREF9233_01672</name>
</gene>
<dbReference type="HOGENOM" id="CLU_1465270_0_0_11"/>
<evidence type="ECO:0000313" key="9">
    <source>
        <dbReference type="Proteomes" id="UP000009888"/>
    </source>
</evidence>